<proteinExistence type="predicted"/>
<protein>
    <submittedName>
        <fullName evidence="4">Mannose-1-phosphate guanylyltransferase</fullName>
    </submittedName>
</protein>
<dbReference type="NCBIfam" id="NF045761">
    <property type="entry name" value="NAMPUrTaseMurU"/>
    <property type="match status" value="1"/>
</dbReference>
<dbReference type="Gene3D" id="3.90.550.10">
    <property type="entry name" value="Spore Coat Polysaccharide Biosynthesis Protein SpsA, Chain A"/>
    <property type="match status" value="1"/>
</dbReference>
<dbReference type="CDD" id="cd06422">
    <property type="entry name" value="NTP_transferase_like_1"/>
    <property type="match status" value="1"/>
</dbReference>
<dbReference type="InterPro" id="IPR005835">
    <property type="entry name" value="NTP_transferase_dom"/>
</dbReference>
<dbReference type="RefSeq" id="WP_027069259.1">
    <property type="nucleotide sequence ID" value="NZ_AUHT01000005.1"/>
</dbReference>
<dbReference type="EMBL" id="AVBH01000151">
    <property type="protein sequence ID" value="KGO97997.1"/>
    <property type="molecule type" value="Genomic_DNA"/>
</dbReference>
<dbReference type="InterPro" id="IPR054790">
    <property type="entry name" value="MurU"/>
</dbReference>
<dbReference type="PANTHER" id="PTHR43584:SF8">
    <property type="entry name" value="N-ACETYLMURAMATE ALPHA-1-PHOSPHATE URIDYLYLTRANSFERASE"/>
    <property type="match status" value="1"/>
</dbReference>
<feature type="domain" description="Nucleotidyl transferase" evidence="3">
    <location>
        <begin position="3"/>
        <end position="120"/>
    </location>
</feature>
<name>A0A0A0M7L7_9GAMM</name>
<evidence type="ECO:0000259" key="3">
    <source>
        <dbReference type="Pfam" id="PF00483"/>
    </source>
</evidence>
<dbReference type="SUPFAM" id="SSF53448">
    <property type="entry name" value="Nucleotide-diphospho-sugar transferases"/>
    <property type="match status" value="1"/>
</dbReference>
<dbReference type="InterPro" id="IPR050065">
    <property type="entry name" value="GlmU-like"/>
</dbReference>
<keyword evidence="5" id="KW-1185">Reference proteome</keyword>
<dbReference type="eggNOG" id="COG1208">
    <property type="taxonomic scope" value="Bacteria"/>
</dbReference>
<gene>
    <name evidence="4" type="ORF">N791_06140</name>
</gene>
<dbReference type="InterPro" id="IPR029044">
    <property type="entry name" value="Nucleotide-diphossugar_trans"/>
</dbReference>
<accession>A0A0A0M7L7</accession>
<evidence type="ECO:0000313" key="4">
    <source>
        <dbReference type="EMBL" id="KGO97997.1"/>
    </source>
</evidence>
<evidence type="ECO:0000256" key="2">
    <source>
        <dbReference type="ARBA" id="ARBA00022695"/>
    </source>
</evidence>
<keyword evidence="1 4" id="KW-0808">Transferase</keyword>
<evidence type="ECO:0000313" key="5">
    <source>
        <dbReference type="Proteomes" id="UP000030003"/>
    </source>
</evidence>
<keyword evidence="2 4" id="KW-0548">Nucleotidyltransferase</keyword>
<dbReference type="Proteomes" id="UP000030003">
    <property type="component" value="Unassembled WGS sequence"/>
</dbReference>
<evidence type="ECO:0000256" key="1">
    <source>
        <dbReference type="ARBA" id="ARBA00022679"/>
    </source>
</evidence>
<dbReference type="PANTHER" id="PTHR43584">
    <property type="entry name" value="NUCLEOTIDYL TRANSFERASE"/>
    <property type="match status" value="1"/>
</dbReference>
<organism evidence="4 5">
    <name type="scientific">Lysobacter defluvii IMMIB APB-9 = DSM 18482</name>
    <dbReference type="NCBI Taxonomy" id="1385515"/>
    <lineage>
        <taxon>Bacteria</taxon>
        <taxon>Pseudomonadati</taxon>
        <taxon>Pseudomonadota</taxon>
        <taxon>Gammaproteobacteria</taxon>
        <taxon>Lysobacterales</taxon>
        <taxon>Lysobacteraceae</taxon>
        <taxon>Novilysobacter</taxon>
    </lineage>
</organism>
<dbReference type="OrthoDB" id="9788272at2"/>
<comment type="caution">
    <text evidence="4">The sequence shown here is derived from an EMBL/GenBank/DDBJ whole genome shotgun (WGS) entry which is preliminary data.</text>
</comment>
<dbReference type="GO" id="GO:0016779">
    <property type="term" value="F:nucleotidyltransferase activity"/>
    <property type="evidence" value="ECO:0007669"/>
    <property type="project" value="UniProtKB-KW"/>
</dbReference>
<reference evidence="4 5" key="1">
    <citation type="submission" date="2013-08" db="EMBL/GenBank/DDBJ databases">
        <title>Genomic analysis of Lysobacter defluvii.</title>
        <authorList>
            <person name="Wang Q."/>
            <person name="Wang G."/>
        </authorList>
    </citation>
    <scope>NUCLEOTIDE SEQUENCE [LARGE SCALE GENOMIC DNA]</scope>
    <source>
        <strain evidence="4 5">IMMIB APB-9</strain>
    </source>
</reference>
<dbReference type="Pfam" id="PF00483">
    <property type="entry name" value="NTP_transferase"/>
    <property type="match status" value="1"/>
</dbReference>
<sequence length="234" mass="25476">MRALIFAAGLGERMRPLTTHTPKPLLHAGGKPLIAWHLEKLAAIGVREVVVNTSWLADQFPRELGDGSRWGLRLHFAYEGPTPLETGGGMLHALELLGSDPFLAVNGDIWTDFFDFRDLLVPPEGDARLVLVDNPPHHPGGDFHLHPDGALRTGGGTRLTFAGIGAYHPRLLERWVEVAGPAAATEARPAFKLAPLLQDAIARGRASGVHHRGAWTDVGTPERLELLDRRLLPV</sequence>
<dbReference type="AlphaFoldDB" id="A0A0A0M7L7"/>
<dbReference type="STRING" id="1385515.GCA_000423325_00775"/>